<gene>
    <name evidence="4" type="primary">fliE</name>
    <name evidence="5" type="ORF">HUK82_10110</name>
</gene>
<organism evidence="5 6">
    <name type="scientific">Ameyamaea chiangmaiensis</name>
    <dbReference type="NCBI Taxonomy" id="442969"/>
    <lineage>
        <taxon>Bacteria</taxon>
        <taxon>Pseudomonadati</taxon>
        <taxon>Pseudomonadota</taxon>
        <taxon>Alphaproteobacteria</taxon>
        <taxon>Acetobacterales</taxon>
        <taxon>Acetobacteraceae</taxon>
        <taxon>Ameyamaea</taxon>
    </lineage>
</organism>
<accession>A0A850P8H1</accession>
<dbReference type="PANTHER" id="PTHR34653">
    <property type="match status" value="1"/>
</dbReference>
<dbReference type="GO" id="GO:0003774">
    <property type="term" value="F:cytoskeletal motor activity"/>
    <property type="evidence" value="ECO:0007669"/>
    <property type="project" value="InterPro"/>
</dbReference>
<protein>
    <recommendedName>
        <fullName evidence="4">Flagellar hook-basal body complex protein FliE</fullName>
    </recommendedName>
</protein>
<dbReference type="GO" id="GO:0009425">
    <property type="term" value="C:bacterial-type flagellum basal body"/>
    <property type="evidence" value="ECO:0007669"/>
    <property type="project" value="UniProtKB-SubCell"/>
</dbReference>
<evidence type="ECO:0000256" key="2">
    <source>
        <dbReference type="ARBA" id="ARBA00009272"/>
    </source>
</evidence>
<dbReference type="RefSeq" id="WP_176613846.1">
    <property type="nucleotide sequence ID" value="NZ_JABXXR010000074.1"/>
</dbReference>
<dbReference type="AlphaFoldDB" id="A0A850P8H1"/>
<dbReference type="InterPro" id="IPR001624">
    <property type="entry name" value="FliE"/>
</dbReference>
<dbReference type="Pfam" id="PF02049">
    <property type="entry name" value="FliE"/>
    <property type="match status" value="1"/>
</dbReference>
<evidence type="ECO:0000256" key="1">
    <source>
        <dbReference type="ARBA" id="ARBA00004117"/>
    </source>
</evidence>
<proteinExistence type="inferred from homology"/>
<dbReference type="GO" id="GO:0005198">
    <property type="term" value="F:structural molecule activity"/>
    <property type="evidence" value="ECO:0007669"/>
    <property type="project" value="InterPro"/>
</dbReference>
<comment type="similarity">
    <text evidence="2 4">Belongs to the FliE family.</text>
</comment>
<sequence>MNVASVAAGAYARTQSLGLDTDGSSSGTDAVDNFGSVLNSAVQGAIDQGHTADRLTAQGLSGGGDVTSIITAVSRAQLALQTTTTIRDRVVQAYQDIMKMSI</sequence>
<evidence type="ECO:0000313" key="5">
    <source>
        <dbReference type="EMBL" id="NVN40915.1"/>
    </source>
</evidence>
<dbReference type="HAMAP" id="MF_00724">
    <property type="entry name" value="FliE"/>
    <property type="match status" value="1"/>
</dbReference>
<keyword evidence="3 4" id="KW-0975">Bacterial flagellum</keyword>
<reference evidence="5 6" key="1">
    <citation type="submission" date="2020-06" db="EMBL/GenBank/DDBJ databases">
        <title>Description of novel acetic acid bacteria.</title>
        <authorList>
            <person name="Sombolestani A."/>
        </authorList>
    </citation>
    <scope>NUCLEOTIDE SEQUENCE [LARGE SCALE GENOMIC DNA]</scope>
    <source>
        <strain evidence="5 6">LMG 27010</strain>
    </source>
</reference>
<keyword evidence="5" id="KW-0969">Cilium</keyword>
<dbReference type="PRINTS" id="PR01006">
    <property type="entry name" value="FLGHOOKFLIE"/>
</dbReference>
<dbReference type="Proteomes" id="UP000585665">
    <property type="component" value="Unassembled WGS sequence"/>
</dbReference>
<dbReference type="EMBL" id="JABXXR010000074">
    <property type="protein sequence ID" value="NVN40915.1"/>
    <property type="molecule type" value="Genomic_DNA"/>
</dbReference>
<dbReference type="GO" id="GO:0071973">
    <property type="term" value="P:bacterial-type flagellum-dependent cell motility"/>
    <property type="evidence" value="ECO:0007669"/>
    <property type="project" value="InterPro"/>
</dbReference>
<evidence type="ECO:0000256" key="3">
    <source>
        <dbReference type="ARBA" id="ARBA00023143"/>
    </source>
</evidence>
<comment type="caution">
    <text evidence="5">The sequence shown here is derived from an EMBL/GenBank/DDBJ whole genome shotgun (WGS) entry which is preliminary data.</text>
</comment>
<dbReference type="PANTHER" id="PTHR34653:SF1">
    <property type="entry name" value="FLAGELLAR HOOK-BASAL BODY COMPLEX PROTEIN FLIE"/>
    <property type="match status" value="1"/>
</dbReference>
<evidence type="ECO:0000256" key="4">
    <source>
        <dbReference type="HAMAP-Rule" id="MF_00724"/>
    </source>
</evidence>
<evidence type="ECO:0000313" key="6">
    <source>
        <dbReference type="Proteomes" id="UP000585665"/>
    </source>
</evidence>
<keyword evidence="5" id="KW-0282">Flagellum</keyword>
<name>A0A850P8H1_9PROT</name>
<keyword evidence="6" id="KW-1185">Reference proteome</keyword>
<keyword evidence="5" id="KW-0966">Cell projection</keyword>
<comment type="subcellular location">
    <subcellularLocation>
        <location evidence="1 4">Bacterial flagellum basal body</location>
    </subcellularLocation>
</comment>